<evidence type="ECO:0000313" key="7">
    <source>
        <dbReference type="EMBL" id="ACB37752.1"/>
    </source>
</evidence>
<dbReference type="Gene3D" id="3.40.462.20">
    <property type="match status" value="1"/>
</dbReference>
<reference evidence="7" key="1">
    <citation type="journal article" date="2008" name="J. Bacteriol.">
        <title>Cloning and characterization of the tetrocarcin A gene cluster from Micromonospora chalcea NRRL 11289 reveals a highly conserved strategy for tetronate biosynthesis in spirotetronate antibiotics.</title>
        <authorList>
            <person name="Fang J."/>
            <person name="Zhang Y."/>
            <person name="Huang L."/>
            <person name="Jia X."/>
            <person name="Zhang Q."/>
            <person name="Zhang X."/>
            <person name="Tang G."/>
            <person name="Liu W."/>
        </authorList>
    </citation>
    <scope>NUCLEOTIDE SEQUENCE</scope>
    <source>
        <strain evidence="7">KY11091</strain>
    </source>
</reference>
<dbReference type="GO" id="GO:0016491">
    <property type="term" value="F:oxidoreductase activity"/>
    <property type="evidence" value="ECO:0007669"/>
    <property type="project" value="UniProtKB-KW"/>
</dbReference>
<feature type="domain" description="FAD-binding PCMH-type" evidence="6">
    <location>
        <begin position="66"/>
        <end position="235"/>
    </location>
</feature>
<proteinExistence type="inferred from homology"/>
<dbReference type="AlphaFoldDB" id="B5L6M0"/>
<dbReference type="Gene3D" id="3.30.465.10">
    <property type="match status" value="1"/>
</dbReference>
<evidence type="ECO:0000256" key="2">
    <source>
        <dbReference type="ARBA" id="ARBA00005466"/>
    </source>
</evidence>
<dbReference type="GO" id="GO:0071949">
    <property type="term" value="F:FAD binding"/>
    <property type="evidence" value="ECO:0007669"/>
    <property type="project" value="InterPro"/>
</dbReference>
<comment type="cofactor">
    <cofactor evidence="1">
        <name>FAD</name>
        <dbReference type="ChEBI" id="CHEBI:57692"/>
    </cofactor>
</comment>
<evidence type="ECO:0000256" key="4">
    <source>
        <dbReference type="ARBA" id="ARBA00022827"/>
    </source>
</evidence>
<accession>B5L6M0</accession>
<organism evidence="7">
    <name type="scientific">Micromonospora chalcea</name>
    <dbReference type="NCBI Taxonomy" id="1874"/>
    <lineage>
        <taxon>Bacteria</taxon>
        <taxon>Bacillati</taxon>
        <taxon>Actinomycetota</taxon>
        <taxon>Actinomycetes</taxon>
        <taxon>Micromonosporales</taxon>
        <taxon>Micromonosporaceae</taxon>
        <taxon>Micromonospora</taxon>
    </lineage>
</organism>
<dbReference type="InterPro" id="IPR012951">
    <property type="entry name" value="BBE"/>
</dbReference>
<comment type="similarity">
    <text evidence="2">Belongs to the oxygen-dependent FAD-linked oxidoreductase family.</text>
</comment>
<dbReference type="InterPro" id="IPR016166">
    <property type="entry name" value="FAD-bd_PCMH"/>
</dbReference>
<keyword evidence="3" id="KW-0285">Flavoprotein</keyword>
<dbReference type="PANTHER" id="PTHR42973">
    <property type="entry name" value="BINDING OXIDOREDUCTASE, PUTATIVE (AFU_ORTHOLOGUE AFUA_1G17690)-RELATED"/>
    <property type="match status" value="1"/>
</dbReference>
<dbReference type="SUPFAM" id="SSF56176">
    <property type="entry name" value="FAD-binding/transporter-associated domain-like"/>
    <property type="match status" value="1"/>
</dbReference>
<dbReference type="InterPro" id="IPR050416">
    <property type="entry name" value="FAD-linked_Oxidoreductase"/>
</dbReference>
<evidence type="ECO:0000256" key="1">
    <source>
        <dbReference type="ARBA" id="ARBA00001974"/>
    </source>
</evidence>
<name>B5L6M0_MICCH</name>
<dbReference type="InterPro" id="IPR006094">
    <property type="entry name" value="Oxid_FAD_bind_N"/>
</dbReference>
<protein>
    <submittedName>
        <fullName evidence="7">Dehydrogenase</fullName>
    </submittedName>
</protein>
<sequence length="505" mass="53698">MPTRRTLLKGAAALAAAGTGIVGIGQGASAAVNNRWNSLRRNLSGKLVLPSDSNYDVAKQLHFSAFDAVQPAAIAYCTSPKDVQVCLAYAQHHGLPAVPRSGGHSFGGYSTTNGLVIDVSRLNGIQVEQNKTVVGPGAQLVDLVDTASAHGVALAGGICPTVAMGGYLQGGGVGWQTRALGLGCDSLLSAQVVLADGCVVTCSEQVRPDLFWALRGGGGGNFGIVTSYERRNSTIPRMVNFTLAWLWDSAESVLTAWQQWQRAAPRALSSRWLLGLLDAAPGAVPFLLVDGTFLGTPEDLTPHLNALASAVGTPPAYNSVQDLGFRDGMMAFFKCGDKTVDQCHRVGTNPEAMLARSGFIIQRSRFFREDIPGTGVSEILAAFDADRRAGQTRIATGFALGGAASDIPRTATAYVHRDAQFSVDWAVALSEAADTGEGRAAASVWADNAFTVTDRYSTHETYQNYIDPALTDWREAYYAENYPRLSTVKHTYDPHGFFSFAQAIS</sequence>
<dbReference type="EMBL" id="EU443633">
    <property type="protein sequence ID" value="ACB37752.1"/>
    <property type="molecule type" value="Genomic_DNA"/>
</dbReference>
<evidence type="ECO:0000256" key="3">
    <source>
        <dbReference type="ARBA" id="ARBA00022630"/>
    </source>
</evidence>
<evidence type="ECO:0000256" key="5">
    <source>
        <dbReference type="ARBA" id="ARBA00023002"/>
    </source>
</evidence>
<dbReference type="Pfam" id="PF01565">
    <property type="entry name" value="FAD_binding_4"/>
    <property type="match status" value="1"/>
</dbReference>
<dbReference type="PROSITE" id="PS51318">
    <property type="entry name" value="TAT"/>
    <property type="match status" value="1"/>
</dbReference>
<keyword evidence="5" id="KW-0560">Oxidoreductase</keyword>
<evidence type="ECO:0000259" key="6">
    <source>
        <dbReference type="PROSITE" id="PS51387"/>
    </source>
</evidence>
<dbReference type="PANTHER" id="PTHR42973:SF39">
    <property type="entry name" value="FAD-BINDING PCMH-TYPE DOMAIN-CONTAINING PROTEIN"/>
    <property type="match status" value="1"/>
</dbReference>
<dbReference type="Pfam" id="PF08031">
    <property type="entry name" value="BBE"/>
    <property type="match status" value="1"/>
</dbReference>
<keyword evidence="4" id="KW-0274">FAD</keyword>
<dbReference type="PROSITE" id="PS51387">
    <property type="entry name" value="FAD_PCMH"/>
    <property type="match status" value="1"/>
</dbReference>
<dbReference type="InterPro" id="IPR036318">
    <property type="entry name" value="FAD-bd_PCMH-like_sf"/>
</dbReference>
<dbReference type="InterPro" id="IPR016169">
    <property type="entry name" value="FAD-bd_PCMH_sub2"/>
</dbReference>
<dbReference type="InterPro" id="IPR006311">
    <property type="entry name" value="TAT_signal"/>
</dbReference>